<dbReference type="NCBIfam" id="NF009168">
    <property type="entry name" value="PRK12515.1"/>
    <property type="match status" value="1"/>
</dbReference>
<dbReference type="AlphaFoldDB" id="A0A370LB64"/>
<organism evidence="7 8">
    <name type="scientific">Bosea caraganae</name>
    <dbReference type="NCBI Taxonomy" id="2763117"/>
    <lineage>
        <taxon>Bacteria</taxon>
        <taxon>Pseudomonadati</taxon>
        <taxon>Pseudomonadota</taxon>
        <taxon>Alphaproteobacteria</taxon>
        <taxon>Hyphomicrobiales</taxon>
        <taxon>Boseaceae</taxon>
        <taxon>Bosea</taxon>
    </lineage>
</organism>
<keyword evidence="3" id="KW-0731">Sigma factor</keyword>
<evidence type="ECO:0000256" key="3">
    <source>
        <dbReference type="ARBA" id="ARBA00023082"/>
    </source>
</evidence>
<evidence type="ECO:0000256" key="2">
    <source>
        <dbReference type="ARBA" id="ARBA00023015"/>
    </source>
</evidence>
<comment type="similarity">
    <text evidence="1">Belongs to the sigma-70 factor family. ECF subfamily.</text>
</comment>
<accession>A0A370LB64</accession>
<name>A0A370LB64_9HYPH</name>
<evidence type="ECO:0000259" key="6">
    <source>
        <dbReference type="Pfam" id="PF08281"/>
    </source>
</evidence>
<dbReference type="InterPro" id="IPR013324">
    <property type="entry name" value="RNA_pol_sigma_r3/r4-like"/>
</dbReference>
<proteinExistence type="inferred from homology"/>
<dbReference type="SUPFAM" id="SSF88659">
    <property type="entry name" value="Sigma3 and sigma4 domains of RNA polymerase sigma factors"/>
    <property type="match status" value="1"/>
</dbReference>
<dbReference type="Gene3D" id="1.10.1740.10">
    <property type="match status" value="1"/>
</dbReference>
<dbReference type="InterPro" id="IPR039425">
    <property type="entry name" value="RNA_pol_sigma-70-like"/>
</dbReference>
<dbReference type="InterPro" id="IPR036388">
    <property type="entry name" value="WH-like_DNA-bd_sf"/>
</dbReference>
<dbReference type="NCBIfam" id="TIGR02937">
    <property type="entry name" value="sigma70-ECF"/>
    <property type="match status" value="1"/>
</dbReference>
<dbReference type="PANTHER" id="PTHR43133">
    <property type="entry name" value="RNA POLYMERASE ECF-TYPE SIGMA FACTO"/>
    <property type="match status" value="1"/>
</dbReference>
<keyword evidence="8" id="KW-1185">Reference proteome</keyword>
<dbReference type="PANTHER" id="PTHR43133:SF32">
    <property type="entry name" value="BLR3042 PROTEIN"/>
    <property type="match status" value="1"/>
</dbReference>
<dbReference type="RefSeq" id="WP_114828271.1">
    <property type="nucleotide sequence ID" value="NZ_QQTO01000037.1"/>
</dbReference>
<keyword evidence="4" id="KW-0804">Transcription</keyword>
<feature type="domain" description="RNA polymerase sigma factor 70 region 4 type 2" evidence="6">
    <location>
        <begin position="121"/>
        <end position="172"/>
    </location>
</feature>
<feature type="domain" description="RNA polymerase sigma-70 region 2" evidence="5">
    <location>
        <begin position="24"/>
        <end position="90"/>
    </location>
</feature>
<evidence type="ECO:0000256" key="1">
    <source>
        <dbReference type="ARBA" id="ARBA00010641"/>
    </source>
</evidence>
<sequence>MHTETDDDLVKRIASGDRLAMKVLFSRHQVRVYRFALRLVRDETMAEDVISDVFMDLWRQADRFEARASVATWLLAITRNKAYSLLRKRREAGLDDDFAESIEDEADDPEIVLQKQDKGLAIRACLDKLSVEHREVIDLVYYHESSVEEAARIVGIPENTVKTRLFHARKKLGELLKTAGIDRGWP</sequence>
<dbReference type="Proteomes" id="UP000255207">
    <property type="component" value="Unassembled WGS sequence"/>
</dbReference>
<comment type="caution">
    <text evidence="7">The sequence shown here is derived from an EMBL/GenBank/DDBJ whole genome shotgun (WGS) entry which is preliminary data.</text>
</comment>
<dbReference type="InterPro" id="IPR014284">
    <property type="entry name" value="RNA_pol_sigma-70_dom"/>
</dbReference>
<keyword evidence="2" id="KW-0805">Transcription regulation</keyword>
<dbReference type="CDD" id="cd06171">
    <property type="entry name" value="Sigma70_r4"/>
    <property type="match status" value="1"/>
</dbReference>
<evidence type="ECO:0000256" key="4">
    <source>
        <dbReference type="ARBA" id="ARBA00023163"/>
    </source>
</evidence>
<evidence type="ECO:0000313" key="8">
    <source>
        <dbReference type="Proteomes" id="UP000255207"/>
    </source>
</evidence>
<dbReference type="Pfam" id="PF04542">
    <property type="entry name" value="Sigma70_r2"/>
    <property type="match status" value="1"/>
</dbReference>
<dbReference type="InterPro" id="IPR013249">
    <property type="entry name" value="RNA_pol_sigma70_r4_t2"/>
</dbReference>
<dbReference type="GO" id="GO:0006352">
    <property type="term" value="P:DNA-templated transcription initiation"/>
    <property type="evidence" value="ECO:0007669"/>
    <property type="project" value="InterPro"/>
</dbReference>
<dbReference type="InterPro" id="IPR013325">
    <property type="entry name" value="RNA_pol_sigma_r2"/>
</dbReference>
<dbReference type="GO" id="GO:0003677">
    <property type="term" value="F:DNA binding"/>
    <property type="evidence" value="ECO:0007669"/>
    <property type="project" value="InterPro"/>
</dbReference>
<evidence type="ECO:0000313" key="7">
    <source>
        <dbReference type="EMBL" id="RDJ28146.1"/>
    </source>
</evidence>
<dbReference type="GO" id="GO:0016987">
    <property type="term" value="F:sigma factor activity"/>
    <property type="evidence" value="ECO:0007669"/>
    <property type="project" value="UniProtKB-KW"/>
</dbReference>
<dbReference type="OrthoDB" id="9803470at2"/>
<reference evidence="8" key="1">
    <citation type="submission" date="2018-07" db="EMBL/GenBank/DDBJ databases">
        <authorList>
            <person name="Safronova V.I."/>
            <person name="Chirak E.R."/>
            <person name="Sazanova A.L."/>
        </authorList>
    </citation>
    <scope>NUCLEOTIDE SEQUENCE [LARGE SCALE GENOMIC DNA]</scope>
    <source>
        <strain evidence="8">RCAM04685</strain>
    </source>
</reference>
<gene>
    <name evidence="7" type="ORF">DWE98_06010</name>
</gene>
<dbReference type="EMBL" id="QQTP01000002">
    <property type="protein sequence ID" value="RDJ28146.1"/>
    <property type="molecule type" value="Genomic_DNA"/>
</dbReference>
<dbReference type="InterPro" id="IPR007627">
    <property type="entry name" value="RNA_pol_sigma70_r2"/>
</dbReference>
<protein>
    <submittedName>
        <fullName evidence="7">DUF134 domain-containing protein</fullName>
    </submittedName>
</protein>
<evidence type="ECO:0000259" key="5">
    <source>
        <dbReference type="Pfam" id="PF04542"/>
    </source>
</evidence>
<dbReference type="Gene3D" id="1.10.10.10">
    <property type="entry name" value="Winged helix-like DNA-binding domain superfamily/Winged helix DNA-binding domain"/>
    <property type="match status" value="1"/>
</dbReference>
<dbReference type="SUPFAM" id="SSF88946">
    <property type="entry name" value="Sigma2 domain of RNA polymerase sigma factors"/>
    <property type="match status" value="1"/>
</dbReference>
<dbReference type="Pfam" id="PF08281">
    <property type="entry name" value="Sigma70_r4_2"/>
    <property type="match status" value="1"/>
</dbReference>